<name>A0A1J4MBQ5_9CRYT</name>
<dbReference type="AlphaFoldDB" id="A0A1J4MBQ5"/>
<feature type="region of interest" description="Disordered" evidence="1">
    <location>
        <begin position="207"/>
        <end position="260"/>
    </location>
</feature>
<evidence type="ECO:0000313" key="3">
    <source>
        <dbReference type="Proteomes" id="UP000186804"/>
    </source>
</evidence>
<accession>A0A1J4MBQ5</accession>
<evidence type="ECO:0000313" key="2">
    <source>
        <dbReference type="EMBL" id="OII70907.1"/>
    </source>
</evidence>
<dbReference type="GeneID" id="92366676"/>
<feature type="compositionally biased region" description="Basic and acidic residues" evidence="1">
    <location>
        <begin position="218"/>
        <end position="251"/>
    </location>
</feature>
<organism evidence="2 3">
    <name type="scientific">Cryptosporidium andersoni</name>
    <dbReference type="NCBI Taxonomy" id="117008"/>
    <lineage>
        <taxon>Eukaryota</taxon>
        <taxon>Sar</taxon>
        <taxon>Alveolata</taxon>
        <taxon>Apicomplexa</taxon>
        <taxon>Conoidasida</taxon>
        <taxon>Coccidia</taxon>
        <taxon>Eucoccidiorida</taxon>
        <taxon>Eimeriorina</taxon>
        <taxon>Cryptosporidiidae</taxon>
        <taxon>Cryptosporidium</taxon>
    </lineage>
</organism>
<feature type="region of interest" description="Disordered" evidence="1">
    <location>
        <begin position="1"/>
        <end position="40"/>
    </location>
</feature>
<dbReference type="RefSeq" id="XP_067066353.1">
    <property type="nucleotide sequence ID" value="XM_067212722.1"/>
</dbReference>
<dbReference type="VEuPathDB" id="CryptoDB:cand_024920"/>
<protein>
    <submittedName>
        <fullName evidence="2">Uncharacterized protein</fullName>
    </submittedName>
</protein>
<proteinExistence type="predicted"/>
<evidence type="ECO:0000256" key="1">
    <source>
        <dbReference type="SAM" id="MobiDB-lite"/>
    </source>
</evidence>
<dbReference type="Proteomes" id="UP000186804">
    <property type="component" value="Unassembled WGS sequence"/>
</dbReference>
<feature type="compositionally biased region" description="Polar residues" evidence="1">
    <location>
        <begin position="457"/>
        <end position="479"/>
    </location>
</feature>
<feature type="compositionally biased region" description="Basic and acidic residues" evidence="1">
    <location>
        <begin position="21"/>
        <end position="39"/>
    </location>
</feature>
<dbReference type="EMBL" id="LRBS01000128">
    <property type="protein sequence ID" value="OII70907.1"/>
    <property type="molecule type" value="Genomic_DNA"/>
</dbReference>
<reference evidence="2 3" key="1">
    <citation type="submission" date="2016-10" db="EMBL/GenBank/DDBJ databases">
        <title>Reductive evolution of mitochondrial metabolism and differential evolution of invasion-related proteins in Cryptosporidium.</title>
        <authorList>
            <person name="Liu S."/>
            <person name="Roellig D.M."/>
            <person name="Guo Y."/>
            <person name="Li N."/>
            <person name="Frace M.A."/>
            <person name="Tang K."/>
            <person name="Zhang L."/>
            <person name="Feng Y."/>
            <person name="Xiao L."/>
        </authorList>
    </citation>
    <scope>NUCLEOTIDE SEQUENCE [LARGE SCALE GENOMIC DNA]</scope>
    <source>
        <strain evidence="2">30847</strain>
    </source>
</reference>
<keyword evidence="3" id="KW-1185">Reference proteome</keyword>
<dbReference type="OrthoDB" id="344278at2759"/>
<sequence>MNSLEFPNSRKLPTSKFSKSHQLDPDKKRQDRSTLDIDKQSLTSQENFDIVNKKDSVLYDLFQKMKDENSKQSSEYVKDMEIGFDLREYNEDRRSMSRLDTDISRDSSSINRGEKHSLLEPLLDDYISPKQYLTKKQPPVQSSKEARQLREQLMLIESTRGLYDQTIEGVDKSKIPDQTKKLQRLITEKDLLLKELEEMKEMLKKIELDKTQSNSAIPDKETTVESGPKDDKDKEEQKEEKQKEEKQKEEKQEDEDTKVEFDDFLGSVQLDSDALVFGETNKADIGLSSVVLDPENNPITHIDIQDNFGLQPVGHYTHDSDGIAPISVTVNSSNLDGLQPVEGVLLGGALLEDRSENLPNELELSFDEVYLAHHPSILYTDQKSYIQPKSVIKKEFQKVKSPVKKKKSYSKFTISDQKIERLKRDPFKTPQQKAHILGILKAQKDIEERHKEDDSLDTSTSMEMSDELSNINSPNNQSKPEMRTRNIEMNKDIYLGDFEEASTDDSSPANEFEVSELSGVTKEVPFGEFVAIRNSGQKKGLRESSHSISKKYIPDSSKMRVSRTSG</sequence>
<gene>
    <name evidence="2" type="ORF">cand_024920</name>
</gene>
<feature type="compositionally biased region" description="Polar residues" evidence="1">
    <location>
        <begin position="1"/>
        <end position="17"/>
    </location>
</feature>
<comment type="caution">
    <text evidence="2">The sequence shown here is derived from an EMBL/GenBank/DDBJ whole genome shotgun (WGS) entry which is preliminary data.</text>
</comment>
<feature type="region of interest" description="Disordered" evidence="1">
    <location>
        <begin position="535"/>
        <end position="566"/>
    </location>
</feature>
<feature type="region of interest" description="Disordered" evidence="1">
    <location>
        <begin position="448"/>
        <end position="485"/>
    </location>
</feature>